<dbReference type="VEuPathDB" id="FungiDB:RhiirA1_473774"/>
<dbReference type="GO" id="GO:0004540">
    <property type="term" value="F:RNA nuclease activity"/>
    <property type="evidence" value="ECO:0007669"/>
    <property type="project" value="InterPro"/>
</dbReference>
<dbReference type="Proteomes" id="UP000234323">
    <property type="component" value="Unassembled WGS sequence"/>
</dbReference>
<name>A0A2I1HF55_9GLOM</name>
<evidence type="ECO:0000313" key="2">
    <source>
        <dbReference type="EMBL" id="PKY57498.1"/>
    </source>
</evidence>
<dbReference type="EMBL" id="LLXI01002576">
    <property type="protein sequence ID" value="PKY57498.1"/>
    <property type="molecule type" value="Genomic_DNA"/>
</dbReference>
<accession>A0A2I1HF55</accession>
<dbReference type="InterPro" id="IPR021139">
    <property type="entry name" value="NYN"/>
</dbReference>
<dbReference type="VEuPathDB" id="FungiDB:RhiirFUN_004980"/>
<organism evidence="2 3">
    <name type="scientific">Rhizophagus irregularis</name>
    <dbReference type="NCBI Taxonomy" id="588596"/>
    <lineage>
        <taxon>Eukaryota</taxon>
        <taxon>Fungi</taxon>
        <taxon>Fungi incertae sedis</taxon>
        <taxon>Mucoromycota</taxon>
        <taxon>Glomeromycotina</taxon>
        <taxon>Glomeromycetes</taxon>
        <taxon>Glomerales</taxon>
        <taxon>Glomeraceae</taxon>
        <taxon>Rhizophagus</taxon>
    </lineage>
</organism>
<evidence type="ECO:0000259" key="1">
    <source>
        <dbReference type="Pfam" id="PF01936"/>
    </source>
</evidence>
<proteinExistence type="predicted"/>
<gene>
    <name evidence="2" type="ORF">RhiirA4_478600</name>
</gene>
<dbReference type="VEuPathDB" id="FungiDB:FUN_005315"/>
<keyword evidence="3" id="KW-1185">Reference proteome</keyword>
<sequence length="351" mass="41424">MSKLHEAINLLDSTEERTALRIFFTNTEKRIEAESILLTCKDNKEVVAYFKGLLKSEQRIEKLEQETNYLKEKLAQSELPGTAESVYIFIDNSKLYIQGKKKVAECESLYENMVQIDYGKLVEMGQNERHMGANPVIIGSRPPPEDTLWNSLRRLGYNVTVYNQNFQNEEKEVNSEMVRNILRTVYRNVPGTVILFTGNGDYGPAIREALDNNWTIEIWFWSTEMYVKHLQYKPAIESRTTIMNLDDYYKKFMFACGHPDIARVKHLEIFTDIVKDSDIMEYYIELDLFGWWHKQNENSLKLYVNNYTQWENLKNLILHKYPSGREIKRDVFCLEKDTFFKMYSSFLNHKG</sequence>
<reference evidence="2 3" key="1">
    <citation type="submission" date="2015-10" db="EMBL/GenBank/DDBJ databases">
        <title>Genome analyses suggest a sexual origin of heterokaryosis in a supposedly ancient asexual fungus.</title>
        <authorList>
            <person name="Ropars J."/>
            <person name="Sedzielewska K."/>
            <person name="Noel J."/>
            <person name="Charron P."/>
            <person name="Farinelli L."/>
            <person name="Marton T."/>
            <person name="Kruger M."/>
            <person name="Pelin A."/>
            <person name="Brachmann A."/>
            <person name="Corradi N."/>
        </authorList>
    </citation>
    <scope>NUCLEOTIDE SEQUENCE [LARGE SCALE GENOMIC DNA]</scope>
    <source>
        <strain evidence="2 3">A4</strain>
    </source>
</reference>
<dbReference type="AlphaFoldDB" id="A0A2I1HF55"/>
<dbReference type="VEuPathDB" id="FungiDB:FUN_005316"/>
<protein>
    <recommendedName>
        <fullName evidence="1">NYN domain-containing protein</fullName>
    </recommendedName>
</protein>
<dbReference type="Gene3D" id="3.40.50.1010">
    <property type="entry name" value="5'-nuclease"/>
    <property type="match status" value="1"/>
</dbReference>
<dbReference type="OrthoDB" id="2376833at2759"/>
<feature type="domain" description="NYN" evidence="1">
    <location>
        <begin position="86"/>
        <end position="220"/>
    </location>
</feature>
<comment type="caution">
    <text evidence="2">The sequence shown here is derived from an EMBL/GenBank/DDBJ whole genome shotgun (WGS) entry which is preliminary data.</text>
</comment>
<dbReference type="Pfam" id="PF01936">
    <property type="entry name" value="NYN"/>
    <property type="match status" value="1"/>
</dbReference>
<evidence type="ECO:0000313" key="3">
    <source>
        <dbReference type="Proteomes" id="UP000234323"/>
    </source>
</evidence>